<dbReference type="HOGENOM" id="CLU_2490762_0_0_12"/>
<dbReference type="AlphaFoldDB" id="I4B833"/>
<proteinExistence type="predicted"/>
<dbReference type="KEGG" id="tpx:Turpa_2801"/>
<dbReference type="RefSeq" id="WP_014803942.1">
    <property type="nucleotide sequence ID" value="NC_018020.1"/>
</dbReference>
<protein>
    <submittedName>
        <fullName evidence="1">Uncharacterized protein</fullName>
    </submittedName>
</protein>
<accession>I4B833</accession>
<organism evidence="1 2">
    <name type="scientific">Turneriella parva (strain ATCC BAA-1111 / DSM 21527 / NCTC 11395 / H)</name>
    <name type="common">Leptospira parva</name>
    <dbReference type="NCBI Taxonomy" id="869212"/>
    <lineage>
        <taxon>Bacteria</taxon>
        <taxon>Pseudomonadati</taxon>
        <taxon>Spirochaetota</taxon>
        <taxon>Spirochaetia</taxon>
        <taxon>Leptospirales</taxon>
        <taxon>Leptospiraceae</taxon>
        <taxon>Turneriella</taxon>
    </lineage>
</organism>
<evidence type="ECO:0000313" key="2">
    <source>
        <dbReference type="Proteomes" id="UP000006048"/>
    </source>
</evidence>
<gene>
    <name evidence="1" type="ordered locus">Turpa_2801</name>
</gene>
<dbReference type="EMBL" id="CP002959">
    <property type="protein sequence ID" value="AFM13440.1"/>
    <property type="molecule type" value="Genomic_DNA"/>
</dbReference>
<reference evidence="1 2" key="1">
    <citation type="submission" date="2012-06" db="EMBL/GenBank/DDBJ databases">
        <title>The complete chromosome of genome of Turneriella parva DSM 21527.</title>
        <authorList>
            <consortium name="US DOE Joint Genome Institute (JGI-PGF)"/>
            <person name="Lucas S."/>
            <person name="Han J."/>
            <person name="Lapidus A."/>
            <person name="Bruce D."/>
            <person name="Goodwin L."/>
            <person name="Pitluck S."/>
            <person name="Peters L."/>
            <person name="Kyrpides N."/>
            <person name="Mavromatis K."/>
            <person name="Ivanova N."/>
            <person name="Mikhailova N."/>
            <person name="Chertkov O."/>
            <person name="Detter J.C."/>
            <person name="Tapia R."/>
            <person name="Han C."/>
            <person name="Land M."/>
            <person name="Hauser L."/>
            <person name="Markowitz V."/>
            <person name="Cheng J.-F."/>
            <person name="Hugenholtz P."/>
            <person name="Woyke T."/>
            <person name="Wu D."/>
            <person name="Gronow S."/>
            <person name="Wellnitz S."/>
            <person name="Brambilla E."/>
            <person name="Klenk H.-P."/>
            <person name="Eisen J.A."/>
        </authorList>
    </citation>
    <scope>NUCLEOTIDE SEQUENCE [LARGE SCALE GENOMIC DNA]</scope>
    <source>
        <strain evidence="2">ATCC BAA-1111 / DSM 21527 / NCTC 11395 / H</strain>
    </source>
</reference>
<evidence type="ECO:0000313" key="1">
    <source>
        <dbReference type="EMBL" id="AFM13440.1"/>
    </source>
</evidence>
<dbReference type="Proteomes" id="UP000006048">
    <property type="component" value="Chromosome"/>
</dbReference>
<name>I4B833_TURPD</name>
<keyword evidence="2" id="KW-1185">Reference proteome</keyword>
<dbReference type="OrthoDB" id="7067935at2"/>
<sequence length="88" mass="9903">MKNQKAIDKELYSILQSKETDQLHIFISYLDAEKKCAAEDLSICEKMFLSDQGKNHTQCQNAAMTRAVAAKIGWPVCGTCVSHLYADY</sequence>